<name>G9ZF09_9GAMM</name>
<sequence length="184" mass="21259">MLKWRVIIKETEKTMTFTGISAEGACNNHNPATQGFTYNHTMLRVKDPAKSLDFYTRIFGMTLVRKSDYEGGKFSLYFLVMLRGDEQIPADEQERRRWIARQSGVLELTHNWGTESDPAFSYHNGNSEPRGYGHICISVPDFDAAIRWFDANHVPYQKRPEEGTMRDIAFIKDPDGYWVEIIKG</sequence>
<feature type="binding site" evidence="9">
    <location>
        <position position="107"/>
    </location>
    <ligand>
        <name>Zn(2+)</name>
        <dbReference type="ChEBI" id="CHEBI:29105"/>
        <note>ligand shared between dimeric partners</note>
    </ligand>
</feature>
<comment type="catalytic activity">
    <reaction evidence="10">
        <text>(R)-S-lactoylglutathione = methylglyoxal + glutathione</text>
        <dbReference type="Rhea" id="RHEA:19069"/>
        <dbReference type="ChEBI" id="CHEBI:17158"/>
        <dbReference type="ChEBI" id="CHEBI:57474"/>
        <dbReference type="ChEBI" id="CHEBI:57925"/>
        <dbReference type="EC" id="4.4.1.5"/>
    </reaction>
</comment>
<protein>
    <recommendedName>
        <fullName evidence="3 10">Lactoylglutathione lyase</fullName>
        <ecNumber evidence="3 10">4.4.1.5</ecNumber>
    </recommendedName>
    <alternativeName>
        <fullName evidence="10">Glyoxalase I</fullName>
    </alternativeName>
</protein>
<evidence type="ECO:0000256" key="6">
    <source>
        <dbReference type="ARBA" id="ARBA00022833"/>
    </source>
</evidence>
<dbReference type="InterPro" id="IPR029068">
    <property type="entry name" value="Glyas_Bleomycin-R_OHBP_Dase"/>
</dbReference>
<dbReference type="InterPro" id="IPR037523">
    <property type="entry name" value="VOC_core"/>
</dbReference>
<dbReference type="PANTHER" id="PTHR10374:SF30">
    <property type="entry name" value="LACTOYLGLUTATHIONE LYASE"/>
    <property type="match status" value="1"/>
</dbReference>
<accession>G9ZF09</accession>
<dbReference type="PROSITE" id="PS51819">
    <property type="entry name" value="VOC"/>
    <property type="match status" value="1"/>
</dbReference>
<evidence type="ECO:0000256" key="10">
    <source>
        <dbReference type="RuleBase" id="RU361179"/>
    </source>
</evidence>
<dbReference type="PANTHER" id="PTHR10374">
    <property type="entry name" value="LACTOYLGLUTATHIONE LYASE GLYOXALASE I"/>
    <property type="match status" value="1"/>
</dbReference>
<dbReference type="HOGENOM" id="CLU_046006_1_1_6"/>
<evidence type="ECO:0000256" key="7">
    <source>
        <dbReference type="ARBA" id="ARBA00023239"/>
    </source>
</evidence>
<organism evidence="12 13">
    <name type="scientific">Cardiobacterium valvarum F0432</name>
    <dbReference type="NCBI Taxonomy" id="797473"/>
    <lineage>
        <taxon>Bacteria</taxon>
        <taxon>Pseudomonadati</taxon>
        <taxon>Pseudomonadota</taxon>
        <taxon>Gammaproteobacteria</taxon>
        <taxon>Cardiobacteriales</taxon>
        <taxon>Cardiobacteriaceae</taxon>
        <taxon>Cardiobacterium</taxon>
    </lineage>
</organism>
<evidence type="ECO:0000256" key="5">
    <source>
        <dbReference type="ARBA" id="ARBA00022723"/>
    </source>
</evidence>
<evidence type="ECO:0000256" key="9">
    <source>
        <dbReference type="PIRSR" id="PIRSR604361-3"/>
    </source>
</evidence>
<keyword evidence="5 9" id="KW-0479">Metal-binding</keyword>
<feature type="binding site" evidence="9">
    <location>
        <position position="134"/>
    </location>
    <ligand>
        <name>Zn(2+)</name>
        <dbReference type="ChEBI" id="CHEBI:29105"/>
        <note>ligand shared between dimeric partners</note>
    </ligand>
</feature>
<dbReference type="CDD" id="cd07233">
    <property type="entry name" value="GlxI_Zn"/>
    <property type="match status" value="1"/>
</dbReference>
<dbReference type="Proteomes" id="UP000004750">
    <property type="component" value="Unassembled WGS sequence"/>
</dbReference>
<evidence type="ECO:0000256" key="1">
    <source>
        <dbReference type="ARBA" id="ARBA00005008"/>
    </source>
</evidence>
<keyword evidence="4 10" id="KW-0533">Nickel</keyword>
<dbReference type="SUPFAM" id="SSF54593">
    <property type="entry name" value="Glyoxalase/Bleomycin resistance protein/Dihydroxybiphenyl dioxygenase"/>
    <property type="match status" value="1"/>
</dbReference>
<dbReference type="GO" id="GO:0046872">
    <property type="term" value="F:metal ion binding"/>
    <property type="evidence" value="ECO:0007669"/>
    <property type="project" value="UniProtKB-UniRule"/>
</dbReference>
<evidence type="ECO:0000313" key="12">
    <source>
        <dbReference type="EMBL" id="EHM54329.1"/>
    </source>
</evidence>
<feature type="binding site" evidence="9">
    <location>
        <position position="180"/>
    </location>
    <ligand>
        <name>Zn(2+)</name>
        <dbReference type="ChEBI" id="CHEBI:29105"/>
        <note>ligand shared between dimeric partners</note>
    </ligand>
</feature>
<dbReference type="NCBIfam" id="TIGR00068">
    <property type="entry name" value="glyox_I"/>
    <property type="match status" value="1"/>
</dbReference>
<comment type="caution">
    <text evidence="12">The sequence shown here is derived from an EMBL/GenBank/DDBJ whole genome shotgun (WGS) entry which is preliminary data.</text>
</comment>
<dbReference type="PROSITE" id="PS00934">
    <property type="entry name" value="GLYOXALASE_I_1"/>
    <property type="match status" value="1"/>
</dbReference>
<keyword evidence="7 10" id="KW-0456">Lyase</keyword>
<dbReference type="EC" id="4.4.1.5" evidence="3 10"/>
<gene>
    <name evidence="12" type="ORF">HMPREF9080_01349</name>
</gene>
<dbReference type="STRING" id="797473.HMPREF9080_01349"/>
<proteinExistence type="inferred from homology"/>
<evidence type="ECO:0000256" key="8">
    <source>
        <dbReference type="PIRSR" id="PIRSR604361-1"/>
    </source>
</evidence>
<reference evidence="12 13" key="1">
    <citation type="submission" date="2011-08" db="EMBL/GenBank/DDBJ databases">
        <authorList>
            <person name="Weinstock G."/>
            <person name="Sodergren E."/>
            <person name="Clifton S."/>
            <person name="Fulton L."/>
            <person name="Fulton B."/>
            <person name="Courtney L."/>
            <person name="Fronick C."/>
            <person name="Harrison M."/>
            <person name="Strong C."/>
            <person name="Farmer C."/>
            <person name="Delahaunty K."/>
            <person name="Markovic C."/>
            <person name="Hall O."/>
            <person name="Minx P."/>
            <person name="Tomlinson C."/>
            <person name="Mitreva M."/>
            <person name="Hou S."/>
            <person name="Chen J."/>
            <person name="Wollam A."/>
            <person name="Pepin K.H."/>
            <person name="Johnson M."/>
            <person name="Bhonagiri V."/>
            <person name="Zhang X."/>
            <person name="Suruliraj S."/>
            <person name="Warren W."/>
            <person name="Chinwalla A."/>
            <person name="Mardis E.R."/>
            <person name="Wilson R.K."/>
        </authorList>
    </citation>
    <scope>NUCLEOTIDE SEQUENCE [LARGE SCALE GENOMIC DNA]</scope>
    <source>
        <strain evidence="12 13">F0432</strain>
    </source>
</reference>
<evidence type="ECO:0000256" key="2">
    <source>
        <dbReference type="ARBA" id="ARBA00010363"/>
    </source>
</evidence>
<dbReference type="EMBL" id="AGCM01000073">
    <property type="protein sequence ID" value="EHM54329.1"/>
    <property type="molecule type" value="Genomic_DNA"/>
</dbReference>
<keyword evidence="6 9" id="KW-0862">Zinc</keyword>
<dbReference type="InterPro" id="IPR004360">
    <property type="entry name" value="Glyas_Fos-R_dOase_dom"/>
</dbReference>
<comment type="cofactor">
    <cofactor evidence="9">
        <name>Zn(2+)</name>
        <dbReference type="ChEBI" id="CHEBI:29105"/>
    </cofactor>
    <text evidence="9">Binds 1 zinc ion per subunit. In the homodimer, two zinc ions are bound between subunits.</text>
</comment>
<evidence type="ECO:0000256" key="4">
    <source>
        <dbReference type="ARBA" id="ARBA00022596"/>
    </source>
</evidence>
<evidence type="ECO:0000256" key="3">
    <source>
        <dbReference type="ARBA" id="ARBA00012081"/>
    </source>
</evidence>
<feature type="active site" description="Proton donor/acceptor" evidence="8">
    <location>
        <position position="180"/>
    </location>
</feature>
<comment type="similarity">
    <text evidence="2 10">Belongs to the glyoxalase I family.</text>
</comment>
<evidence type="ECO:0000259" key="11">
    <source>
        <dbReference type="PROSITE" id="PS51819"/>
    </source>
</evidence>
<feature type="domain" description="VOC" evidence="11">
    <location>
        <begin position="37"/>
        <end position="184"/>
    </location>
</feature>
<dbReference type="Pfam" id="PF00903">
    <property type="entry name" value="Glyoxalase"/>
    <property type="match status" value="1"/>
</dbReference>
<comment type="function">
    <text evidence="10">Catalyzes the conversion of hemimercaptal, formed from methylglyoxal and glutathione, to S-lactoylglutathione.</text>
</comment>
<dbReference type="PATRIC" id="fig|797473.3.peg.1088"/>
<evidence type="ECO:0000313" key="13">
    <source>
        <dbReference type="Proteomes" id="UP000004750"/>
    </source>
</evidence>
<comment type="pathway">
    <text evidence="1 10">Secondary metabolite metabolism; methylglyoxal degradation; (R)-lactate from methylglyoxal: step 1/2.</text>
</comment>
<dbReference type="PROSITE" id="PS00935">
    <property type="entry name" value="GLYOXALASE_I_2"/>
    <property type="match status" value="1"/>
</dbReference>
<dbReference type="AlphaFoldDB" id="G9ZF09"/>
<comment type="cofactor">
    <cofactor evidence="10">
        <name>Ni(2+)</name>
        <dbReference type="ChEBI" id="CHEBI:49786"/>
    </cofactor>
    <text evidence="10">Binds 1 nickel ion per subunit.</text>
</comment>
<dbReference type="GO" id="GO:0004462">
    <property type="term" value="F:lactoylglutathione lyase activity"/>
    <property type="evidence" value="ECO:0007669"/>
    <property type="project" value="UniProtKB-UniRule"/>
</dbReference>
<dbReference type="InterPro" id="IPR004361">
    <property type="entry name" value="Glyoxalase_1"/>
</dbReference>
<dbReference type="InterPro" id="IPR018146">
    <property type="entry name" value="Glyoxalase_1_CS"/>
</dbReference>
<dbReference type="Gene3D" id="3.10.180.10">
    <property type="entry name" value="2,3-Dihydroxybiphenyl 1,2-Dioxygenase, domain 1"/>
    <property type="match status" value="1"/>
</dbReference>
<dbReference type="UniPathway" id="UPA00619">
    <property type="reaction ID" value="UER00675"/>
</dbReference>